<keyword evidence="1" id="KW-0472">Membrane</keyword>
<feature type="transmembrane region" description="Helical" evidence="1">
    <location>
        <begin position="294"/>
        <end position="314"/>
    </location>
</feature>
<reference evidence="3 4" key="1">
    <citation type="submission" date="2014-03" db="EMBL/GenBank/DDBJ databases">
        <title>Genome of Polynucleobacter strain MWH-MoK4.</title>
        <authorList>
            <person name="Hahn M.W."/>
        </authorList>
    </citation>
    <scope>NUCLEOTIDE SEQUENCE [LARGE SCALE GENOMIC DNA]</scope>
    <source>
        <strain evidence="3 4">MWH-MoK4</strain>
    </source>
</reference>
<dbReference type="PANTHER" id="PTHR22916:SF3">
    <property type="entry name" value="UDP-GLCNAC:BETAGAL BETA-1,3-N-ACETYLGLUCOSAMINYLTRANSFERASE-LIKE PROTEIN 1"/>
    <property type="match status" value="1"/>
</dbReference>
<evidence type="ECO:0000313" key="4">
    <source>
        <dbReference type="Proteomes" id="UP000061135"/>
    </source>
</evidence>
<keyword evidence="1" id="KW-1133">Transmembrane helix</keyword>
<dbReference type="Gene3D" id="3.90.550.10">
    <property type="entry name" value="Spore Coat Polysaccharide Biosynthesis Protein SpsA, Chain A"/>
    <property type="match status" value="1"/>
</dbReference>
<dbReference type="STRING" id="1835254.CL55_00003190"/>
<dbReference type="RefSeq" id="WP_046329584.1">
    <property type="nucleotide sequence ID" value="NZ_CP007501.1"/>
</dbReference>
<dbReference type="EMBL" id="CP007501">
    <property type="protein sequence ID" value="AKD24652.1"/>
    <property type="molecule type" value="Genomic_DNA"/>
</dbReference>
<dbReference type="PATRIC" id="fig|576611.7.peg.321"/>
<dbReference type="CDD" id="cd00761">
    <property type="entry name" value="Glyco_tranf_GTA_type"/>
    <property type="match status" value="1"/>
</dbReference>
<sequence length="335" mass="38635">MNIEKLYKLSICIPTYNRPEEFERLIKVLAPQIIEDVELVIRDDSTNEFTKKIVDKFFKPGGSGAVNYIRGEKKGLDEAMLFMLEMAKGEHVWFFSDDDEMRTDSIAHILNTLGSRNIDYAWINFRYDETKTAIPVESDRFFNDNNEVLEITGRSIGLLTTILIRKSAAIPFLSLAKQNIYGFAFAILIPVFGVVRSSKNLYLIATPLIINNPTLNDEIKQLTNKNGIIKNDGFYVYGIYLKMVLNMFSDGFSKRAVRAYLKKNFRQTWMGMVVGYCGEFDTPKGKRIEMLRNYWMFPEVFIAILLLSLPRGLVDRLYGAYKKMKYVVLKTNYLG</sequence>
<evidence type="ECO:0000256" key="1">
    <source>
        <dbReference type="SAM" id="Phobius"/>
    </source>
</evidence>
<evidence type="ECO:0000259" key="2">
    <source>
        <dbReference type="Pfam" id="PF00535"/>
    </source>
</evidence>
<dbReference type="KEGG" id="pdq:CL55_00003190"/>
<dbReference type="Pfam" id="PF00535">
    <property type="entry name" value="Glycos_transf_2"/>
    <property type="match status" value="1"/>
</dbReference>
<dbReference type="AlphaFoldDB" id="A0A0E3ZKJ2"/>
<keyword evidence="1" id="KW-0812">Transmembrane</keyword>
<accession>A0A0E3ZKJ2</accession>
<dbReference type="HOGENOM" id="CLU_828616_0_0_4"/>
<evidence type="ECO:0000313" key="3">
    <source>
        <dbReference type="EMBL" id="AKD24652.1"/>
    </source>
</evidence>
<protein>
    <submittedName>
        <fullName evidence="3">Glycosyltransferases involved in cell wall biogenesis</fullName>
    </submittedName>
</protein>
<keyword evidence="4" id="KW-1185">Reference proteome</keyword>
<gene>
    <name evidence="3" type="ORF">CL55_00003190</name>
</gene>
<feature type="domain" description="Glycosyltransferase 2-like" evidence="2">
    <location>
        <begin position="10"/>
        <end position="140"/>
    </location>
</feature>
<organism evidence="3 4">
    <name type="scientific">Polynucleobacter duraquae</name>
    <dbReference type="NCBI Taxonomy" id="1835254"/>
    <lineage>
        <taxon>Bacteria</taxon>
        <taxon>Pseudomonadati</taxon>
        <taxon>Pseudomonadota</taxon>
        <taxon>Betaproteobacteria</taxon>
        <taxon>Burkholderiales</taxon>
        <taxon>Burkholderiaceae</taxon>
        <taxon>Polynucleobacter</taxon>
    </lineage>
</organism>
<proteinExistence type="predicted"/>
<dbReference type="InterPro" id="IPR001173">
    <property type="entry name" value="Glyco_trans_2-like"/>
</dbReference>
<dbReference type="GO" id="GO:0016758">
    <property type="term" value="F:hexosyltransferase activity"/>
    <property type="evidence" value="ECO:0007669"/>
    <property type="project" value="UniProtKB-ARBA"/>
</dbReference>
<dbReference type="PANTHER" id="PTHR22916">
    <property type="entry name" value="GLYCOSYLTRANSFERASE"/>
    <property type="match status" value="1"/>
</dbReference>
<dbReference type="OrthoDB" id="9785185at2"/>
<dbReference type="SUPFAM" id="SSF53448">
    <property type="entry name" value="Nucleotide-diphospho-sugar transferases"/>
    <property type="match status" value="1"/>
</dbReference>
<dbReference type="Proteomes" id="UP000061135">
    <property type="component" value="Chromosome"/>
</dbReference>
<name>A0A0E3ZKJ2_9BURK</name>
<dbReference type="InterPro" id="IPR029044">
    <property type="entry name" value="Nucleotide-diphossugar_trans"/>
</dbReference>